<dbReference type="RefSeq" id="WP_110171973.1">
    <property type="nucleotide sequence ID" value="NZ_CP015136.1"/>
</dbReference>
<reference evidence="2" key="2">
    <citation type="submission" date="2016-04" db="EMBL/GenBank/DDBJ databases">
        <title>First Complete Genome Sequence of a Subdivision 6 Acidobacterium.</title>
        <authorList>
            <person name="Huang S."/>
            <person name="Vieira S."/>
            <person name="Bunk B."/>
            <person name="Riedel T."/>
            <person name="Sproeer C."/>
            <person name="Overmann J."/>
        </authorList>
    </citation>
    <scope>NUCLEOTIDE SEQUENCE [LARGE SCALE GENOMIC DNA]</scope>
    <source>
        <strain evidence="2">DSM 100886 HEG_-6_39</strain>
    </source>
</reference>
<gene>
    <name evidence="1" type="ORF">LuPra_03554</name>
</gene>
<evidence type="ECO:0000313" key="1">
    <source>
        <dbReference type="EMBL" id="AMY10324.1"/>
    </source>
</evidence>
<dbReference type="EMBL" id="CP015136">
    <property type="protein sequence ID" value="AMY10324.1"/>
    <property type="molecule type" value="Genomic_DNA"/>
</dbReference>
<proteinExistence type="predicted"/>
<dbReference type="AlphaFoldDB" id="A0A143PR84"/>
<name>A0A143PR84_LUTPR</name>
<reference evidence="1 2" key="1">
    <citation type="journal article" date="2016" name="Genome Announc.">
        <title>First Complete Genome Sequence of a Subdivision 6 Acidobacterium Strain.</title>
        <authorList>
            <person name="Huang S."/>
            <person name="Vieira S."/>
            <person name="Bunk B."/>
            <person name="Riedel T."/>
            <person name="Sproer C."/>
            <person name="Overmann J."/>
        </authorList>
    </citation>
    <scope>NUCLEOTIDE SEQUENCE [LARGE SCALE GENOMIC DNA]</scope>
    <source>
        <strain evidence="2">DSM 100886 HEG_-6_39</strain>
    </source>
</reference>
<dbReference type="KEGG" id="abac:LuPra_03554"/>
<protein>
    <submittedName>
        <fullName evidence="1">Uncharacterized protein</fullName>
    </submittedName>
</protein>
<sequence length="105" mass="11361">MLRLVERLIGEGQLDDPNAPGAPLSTAYELDVYRDWTIEAGTMVAGEWVIEGHLLAHPEALAALAGRGGTFMLRMDDGRRLEVFVLDGEGRLVNVEGTTFIAPPA</sequence>
<dbReference type="Proteomes" id="UP000076079">
    <property type="component" value="Chromosome"/>
</dbReference>
<accession>A0A143PR84</accession>
<keyword evidence="2" id="KW-1185">Reference proteome</keyword>
<organism evidence="1 2">
    <name type="scientific">Luteitalea pratensis</name>
    <dbReference type="NCBI Taxonomy" id="1855912"/>
    <lineage>
        <taxon>Bacteria</taxon>
        <taxon>Pseudomonadati</taxon>
        <taxon>Acidobacteriota</taxon>
        <taxon>Vicinamibacteria</taxon>
        <taxon>Vicinamibacterales</taxon>
        <taxon>Vicinamibacteraceae</taxon>
        <taxon>Luteitalea</taxon>
    </lineage>
</organism>
<evidence type="ECO:0000313" key="2">
    <source>
        <dbReference type="Proteomes" id="UP000076079"/>
    </source>
</evidence>